<reference evidence="2" key="3">
    <citation type="submission" date="2025-09" db="UniProtKB">
        <authorList>
            <consortium name="Ensembl"/>
        </authorList>
    </citation>
    <scope>IDENTIFICATION</scope>
</reference>
<protein>
    <submittedName>
        <fullName evidence="2">Uncharacterized protein</fullName>
    </submittedName>
</protein>
<feature type="compositionally biased region" description="Polar residues" evidence="1">
    <location>
        <begin position="82"/>
        <end position="102"/>
    </location>
</feature>
<evidence type="ECO:0000313" key="3">
    <source>
        <dbReference type="Proteomes" id="UP000694387"/>
    </source>
</evidence>
<evidence type="ECO:0000313" key="2">
    <source>
        <dbReference type="Ensembl" id="ENSEASP00005061444.1"/>
    </source>
</evidence>
<organism evidence="2 3">
    <name type="scientific">Equus asinus</name>
    <name type="common">Donkey</name>
    <name type="synonym">Equus africanus asinus</name>
    <dbReference type="NCBI Taxonomy" id="9793"/>
    <lineage>
        <taxon>Eukaryota</taxon>
        <taxon>Metazoa</taxon>
        <taxon>Chordata</taxon>
        <taxon>Craniata</taxon>
        <taxon>Vertebrata</taxon>
        <taxon>Euteleostomi</taxon>
        <taxon>Mammalia</taxon>
        <taxon>Eutheria</taxon>
        <taxon>Laurasiatheria</taxon>
        <taxon>Perissodactyla</taxon>
        <taxon>Equidae</taxon>
        <taxon>Equus</taxon>
    </lineage>
</organism>
<dbReference type="Ensembl" id="ENSEAST00005044126.1">
    <property type="protein sequence ID" value="ENSEASP00005061444.1"/>
    <property type="gene ID" value="ENSEASG00005027914.1"/>
</dbReference>
<reference evidence="2 3" key="1">
    <citation type="journal article" date="2020" name="Nat. Commun.">
        <title>Donkey genomes provide new insights into domestication and selection for coat color.</title>
        <authorList>
            <person name="Wang"/>
            <person name="C."/>
            <person name="Li"/>
            <person name="H."/>
            <person name="Guo"/>
            <person name="Y."/>
            <person name="Huang"/>
            <person name="J."/>
            <person name="Sun"/>
            <person name="Y."/>
            <person name="Min"/>
            <person name="J."/>
            <person name="Wang"/>
            <person name="J."/>
            <person name="Fang"/>
            <person name="X."/>
            <person name="Zhao"/>
            <person name="Z."/>
            <person name="Wang"/>
            <person name="S."/>
            <person name="Zhang"/>
            <person name="Y."/>
            <person name="Liu"/>
            <person name="Q."/>
            <person name="Jiang"/>
            <person name="Q."/>
            <person name="Wang"/>
            <person name="X."/>
            <person name="Guo"/>
            <person name="Y."/>
            <person name="Yang"/>
            <person name="C."/>
            <person name="Wang"/>
            <person name="Y."/>
            <person name="Tian"/>
            <person name="F."/>
            <person name="Zhuang"/>
            <person name="G."/>
            <person name="Fan"/>
            <person name="Y."/>
            <person name="Gao"/>
            <person name="Q."/>
            <person name="Li"/>
            <person name="Y."/>
            <person name="Ju"/>
            <person name="Z."/>
            <person name="Li"/>
            <person name="J."/>
            <person name="Li"/>
            <person name="R."/>
            <person name="Hou"/>
            <person name="M."/>
            <person name="Yang"/>
            <person name="G."/>
            <person name="Liu"/>
            <person name="G."/>
            <person name="Liu"/>
            <person name="W."/>
            <person name="Guo"/>
            <person name="J."/>
            <person name="Pan"/>
            <person name="S."/>
            <person name="Fan"/>
            <person name="G."/>
            <person name="Zhang"/>
            <person name="W."/>
            <person name="Zhang"/>
            <person name="R."/>
            <person name="Yu"/>
            <person name="J."/>
            <person name="Zhang"/>
            <person name="X."/>
            <person name="Yin"/>
            <person name="Q."/>
            <person name="Ji"/>
            <person name="C."/>
            <person name="Jin"/>
            <person name="Y."/>
            <person name="Yue"/>
            <person name="G."/>
            <person name="Liu"/>
            <person name="M."/>
            <person name="Xu"/>
            <person name="J."/>
            <person name="Liu"/>
            <person name="S."/>
            <person name="Jordana"/>
            <person name="J."/>
            <person name="Noce"/>
            <person name="A."/>
            <person name="Amills"/>
            <person name="M."/>
            <person name="Wu"/>
            <person name="D.D."/>
            <person name="Li"/>
            <person name="S."/>
            <person name="Zhou"/>
            <person name="X. and Zhong"/>
            <person name="J."/>
        </authorList>
    </citation>
    <scope>NUCLEOTIDE SEQUENCE [LARGE SCALE GENOMIC DNA]</scope>
</reference>
<accession>A0A9L0K7W8</accession>
<dbReference type="Proteomes" id="UP000694387">
    <property type="component" value="Chromosome 10"/>
</dbReference>
<name>A0A9L0K7W8_EQUAS</name>
<sequence length="102" mass="10983">VISSSQGRTLSPTGFKGLAQGHPACKELGFELRPANSTAHAVIHDTLHPQFHPEPVKQGICRVNKGHCSLRVRVSPCRTWVGKSSSRSGNQVTPSQFRSASP</sequence>
<proteinExistence type="predicted"/>
<reference evidence="2" key="2">
    <citation type="submission" date="2025-08" db="UniProtKB">
        <authorList>
            <consortium name="Ensembl"/>
        </authorList>
    </citation>
    <scope>IDENTIFICATION</scope>
</reference>
<dbReference type="AlphaFoldDB" id="A0A9L0K7W8"/>
<evidence type="ECO:0000256" key="1">
    <source>
        <dbReference type="SAM" id="MobiDB-lite"/>
    </source>
</evidence>
<keyword evidence="3" id="KW-1185">Reference proteome</keyword>
<feature type="region of interest" description="Disordered" evidence="1">
    <location>
        <begin position="80"/>
        <end position="102"/>
    </location>
</feature>